<dbReference type="PROSITE" id="PS50983">
    <property type="entry name" value="FE_B12_PBP"/>
    <property type="match status" value="1"/>
</dbReference>
<dbReference type="PANTHER" id="PTHR30535">
    <property type="entry name" value="VITAMIN B12-BINDING PROTEIN"/>
    <property type="match status" value="1"/>
</dbReference>
<organism evidence="3 4">
    <name type="scientific">Aliiruegeria lutimaris</name>
    <dbReference type="NCBI Taxonomy" id="571298"/>
    <lineage>
        <taxon>Bacteria</taxon>
        <taxon>Pseudomonadati</taxon>
        <taxon>Pseudomonadota</taxon>
        <taxon>Alphaproteobacteria</taxon>
        <taxon>Rhodobacterales</taxon>
        <taxon>Roseobacteraceae</taxon>
        <taxon>Aliiruegeria</taxon>
    </lineage>
</organism>
<name>A0A1G9AK99_9RHOB</name>
<dbReference type="Proteomes" id="UP000199382">
    <property type="component" value="Unassembled WGS sequence"/>
</dbReference>
<dbReference type="OrthoDB" id="1632039at2"/>
<evidence type="ECO:0000313" key="3">
    <source>
        <dbReference type="EMBL" id="SDK27762.1"/>
    </source>
</evidence>
<dbReference type="InterPro" id="IPR050902">
    <property type="entry name" value="ABC_Transporter_SBP"/>
</dbReference>
<proteinExistence type="predicted"/>
<sequence>MRHPFLIAICLGLALLGAGDGQAAPERVVSINLCTDQLALMLAAPGQLASVSRLSQDARSSSMAELARTLPANSVRAEEVFLYNPDLVLAGTFTDLATLSMLRRLGVRVEVIAPAYSLEDVRTKVTQMGGLLGREAEAAALVAEFDKGLAALEQPNGKRPRAAIYEARGYSAGPDSLSGAILAAAGFDNVATETGLTVGGVIALERLVMLEPELVVLPTTWPGASRAEEILQHSALRELQRQAGTAPLTDRDWICGTPHVLRAIGGLAQPRTQLGGAE</sequence>
<dbReference type="Gene3D" id="3.40.50.1980">
    <property type="entry name" value="Nitrogenase molybdenum iron protein domain"/>
    <property type="match status" value="2"/>
</dbReference>
<dbReference type="PANTHER" id="PTHR30535:SF34">
    <property type="entry name" value="MOLYBDATE-BINDING PROTEIN MOLA"/>
    <property type="match status" value="1"/>
</dbReference>
<accession>A0A1G9AK99</accession>
<dbReference type="SUPFAM" id="SSF53807">
    <property type="entry name" value="Helical backbone' metal receptor"/>
    <property type="match status" value="1"/>
</dbReference>
<keyword evidence="4" id="KW-1185">Reference proteome</keyword>
<evidence type="ECO:0000259" key="2">
    <source>
        <dbReference type="PROSITE" id="PS50983"/>
    </source>
</evidence>
<feature type="signal peptide" evidence="1">
    <location>
        <begin position="1"/>
        <end position="23"/>
    </location>
</feature>
<dbReference type="STRING" id="571298.SAMN04488026_103617"/>
<dbReference type="InterPro" id="IPR002491">
    <property type="entry name" value="ABC_transptr_periplasmic_BD"/>
</dbReference>
<reference evidence="3 4" key="1">
    <citation type="submission" date="2016-10" db="EMBL/GenBank/DDBJ databases">
        <authorList>
            <person name="de Groot N.N."/>
        </authorList>
    </citation>
    <scope>NUCLEOTIDE SEQUENCE [LARGE SCALE GENOMIC DNA]</scope>
    <source>
        <strain evidence="3 4">DSM 25294</strain>
    </source>
</reference>
<gene>
    <name evidence="3" type="ORF">SAMN04488026_103617</name>
</gene>
<dbReference type="Pfam" id="PF01497">
    <property type="entry name" value="Peripla_BP_2"/>
    <property type="match status" value="1"/>
</dbReference>
<feature type="domain" description="Fe/B12 periplasmic-binding" evidence="2">
    <location>
        <begin position="27"/>
        <end position="278"/>
    </location>
</feature>
<evidence type="ECO:0000256" key="1">
    <source>
        <dbReference type="SAM" id="SignalP"/>
    </source>
</evidence>
<dbReference type="EMBL" id="FNEK01000036">
    <property type="protein sequence ID" value="SDK27762.1"/>
    <property type="molecule type" value="Genomic_DNA"/>
</dbReference>
<dbReference type="AlphaFoldDB" id="A0A1G9AK99"/>
<feature type="chain" id="PRO_5011730169" evidence="1">
    <location>
        <begin position="24"/>
        <end position="278"/>
    </location>
</feature>
<protein>
    <submittedName>
        <fullName evidence="3">Iron complex transport system substrate-binding protein</fullName>
    </submittedName>
</protein>
<keyword evidence="1" id="KW-0732">Signal</keyword>
<dbReference type="RefSeq" id="WP_093158516.1">
    <property type="nucleotide sequence ID" value="NZ_FNEK01000036.1"/>
</dbReference>
<evidence type="ECO:0000313" key="4">
    <source>
        <dbReference type="Proteomes" id="UP000199382"/>
    </source>
</evidence>